<dbReference type="Proteomes" id="UP000218887">
    <property type="component" value="Unassembled WGS sequence"/>
</dbReference>
<evidence type="ECO:0000313" key="3">
    <source>
        <dbReference type="Proteomes" id="UP000218887"/>
    </source>
</evidence>
<comment type="caution">
    <text evidence="2">The sequence shown here is derived from an EMBL/GenBank/DDBJ whole genome shotgun (WGS) entry which is preliminary data.</text>
</comment>
<dbReference type="EMBL" id="NPOA01000051">
    <property type="protein sequence ID" value="PAV27578.1"/>
    <property type="molecule type" value="Genomic_DNA"/>
</dbReference>
<accession>A0A2A2I865</accession>
<feature type="region of interest" description="Disordered" evidence="1">
    <location>
        <begin position="52"/>
        <end position="84"/>
    </location>
</feature>
<evidence type="ECO:0000256" key="1">
    <source>
        <dbReference type="SAM" id="MobiDB-lite"/>
    </source>
</evidence>
<evidence type="ECO:0000313" key="2">
    <source>
        <dbReference type="EMBL" id="PAV27578.1"/>
    </source>
</evidence>
<keyword evidence="3" id="KW-1185">Reference proteome</keyword>
<protein>
    <submittedName>
        <fullName evidence="2">Uncharacterized protein</fullName>
    </submittedName>
</protein>
<gene>
    <name evidence="2" type="ORF">CIL05_21480</name>
</gene>
<sequence>MRPYFPGGGLNSFPSALHWPQANASPSLHRLQLGLPGYLIRFAPPAFIPHRRTCSGRPPSPQVVINRSKDFTPSYRVPSTSPTP</sequence>
<dbReference type="AlphaFoldDB" id="A0A2A2I865"/>
<proteinExistence type="predicted"/>
<name>A0A2A2I865_9BACI</name>
<organism evidence="2 3">
    <name type="scientific">Virgibacillus profundi</name>
    <dbReference type="NCBI Taxonomy" id="2024555"/>
    <lineage>
        <taxon>Bacteria</taxon>
        <taxon>Bacillati</taxon>
        <taxon>Bacillota</taxon>
        <taxon>Bacilli</taxon>
        <taxon>Bacillales</taxon>
        <taxon>Bacillaceae</taxon>
        <taxon>Virgibacillus</taxon>
    </lineage>
</organism>
<reference evidence="2 3" key="1">
    <citation type="submission" date="2017-08" db="EMBL/GenBank/DDBJ databases">
        <title>Virgibacillus indicus sp. nov. and Virgibacillus profoundi sp. nov, two moderately halophilic bacteria isolated from marine sediment by using the Microfluidic Streak Plate.</title>
        <authorList>
            <person name="Xu B."/>
            <person name="Hu B."/>
            <person name="Wang J."/>
            <person name="Zhu Y."/>
            <person name="Huang L."/>
            <person name="Du W."/>
            <person name="Huang Y."/>
        </authorList>
    </citation>
    <scope>NUCLEOTIDE SEQUENCE [LARGE SCALE GENOMIC DNA]</scope>
    <source>
        <strain evidence="2 3">IO3-P3-H5</strain>
    </source>
</reference>